<dbReference type="Pfam" id="PF06970">
    <property type="entry name" value="RepA_N"/>
    <property type="match status" value="1"/>
</dbReference>
<gene>
    <name evidence="3" type="ORF">CS010_04390</name>
</gene>
<evidence type="ECO:0000259" key="2">
    <source>
        <dbReference type="Pfam" id="PF06970"/>
    </source>
</evidence>
<protein>
    <recommendedName>
        <fullName evidence="2">Replication initiator A N-terminal domain-containing protein</fullName>
    </recommendedName>
</protein>
<proteinExistence type="predicted"/>
<feature type="region of interest" description="Disordered" evidence="1">
    <location>
        <begin position="172"/>
        <end position="213"/>
    </location>
</feature>
<evidence type="ECO:0000256" key="1">
    <source>
        <dbReference type="SAM" id="MobiDB-lite"/>
    </source>
</evidence>
<dbReference type="AlphaFoldDB" id="A0A2G3NVI5"/>
<feature type="compositionally biased region" description="Basic and acidic residues" evidence="1">
    <location>
        <begin position="172"/>
        <end position="182"/>
    </location>
</feature>
<evidence type="ECO:0000313" key="3">
    <source>
        <dbReference type="EMBL" id="PHV57577.1"/>
    </source>
</evidence>
<organism evidence="3 4">
    <name type="scientific">Streptococcus macedonicus</name>
    <name type="common">Streptococcus gallolyticus macedonicus</name>
    <dbReference type="NCBI Taxonomy" id="59310"/>
    <lineage>
        <taxon>Bacteria</taxon>
        <taxon>Bacillati</taxon>
        <taxon>Bacillota</taxon>
        <taxon>Bacilli</taxon>
        <taxon>Lactobacillales</taxon>
        <taxon>Streptococcaceae</taxon>
        <taxon>Streptococcus</taxon>
    </lineage>
</organism>
<dbReference type="InterPro" id="IPR010724">
    <property type="entry name" value="RepA_N"/>
</dbReference>
<feature type="compositionally biased region" description="Polar residues" evidence="1">
    <location>
        <begin position="198"/>
        <end position="213"/>
    </location>
</feature>
<reference evidence="3 4" key="1">
    <citation type="submission" date="2017-10" db="EMBL/GenBank/DDBJ databases">
        <title>Whole-genome sequence of three Streptococcus macedonicus strains isolated from Italian cheeses of the Veneto region.</title>
        <authorList>
            <person name="Treu L."/>
            <person name="De Diego-Diaz B."/>
            <person name="Papadimitriou K."/>
            <person name="Tsakalidou E."/>
            <person name="Corich V."/>
            <person name="Giacomini A."/>
        </authorList>
    </citation>
    <scope>NUCLEOTIDE SEQUENCE [LARGE SCALE GENOMIC DNA]</scope>
    <source>
        <strain evidence="3 4">27MV</strain>
    </source>
</reference>
<feature type="domain" description="Replication initiator A N-terminal" evidence="2">
    <location>
        <begin position="16"/>
        <end position="96"/>
    </location>
</feature>
<sequence>MAYGRISLEQVLNSEDFYQLPKMIIKAKYYRKLRAEAKLMFALFRDRITASLTNVKQGDMRFVDECGDIFIYYSIEELVQDLGWGRDKIIKLKKELIRYGLIDEVRQGVTKANRIYVKNIITDINILNMDFEEAKPLINAVKSTEVGKCDFKKSENSISRSRKIRLQEVVKLDSSKNKESRNKKSNNISSRKPEKNSNEFSQSAETNQSLSQNQSTPFVEQKYYSLLQIIADKYNEQLFGFPNVLTMTHNQKMKIGQYLASGYVTSAEVLNMIERIPKDSTSPLAYLLKSLENLKQERLYEQKSIAHLNAENYYSMKKEGDENV</sequence>
<evidence type="ECO:0000313" key="4">
    <source>
        <dbReference type="Proteomes" id="UP000222913"/>
    </source>
</evidence>
<dbReference type="RefSeq" id="WP_099390518.1">
    <property type="nucleotide sequence ID" value="NZ_PEBM01000027.1"/>
</dbReference>
<dbReference type="Proteomes" id="UP000222913">
    <property type="component" value="Unassembled WGS sequence"/>
</dbReference>
<accession>A0A2G3NVI5</accession>
<comment type="caution">
    <text evidence="3">The sequence shown here is derived from an EMBL/GenBank/DDBJ whole genome shotgun (WGS) entry which is preliminary data.</text>
</comment>
<dbReference type="EMBL" id="PEBM01000027">
    <property type="protein sequence ID" value="PHV57577.1"/>
    <property type="molecule type" value="Genomic_DNA"/>
</dbReference>
<name>A0A2G3NVI5_STRMC</name>